<dbReference type="RefSeq" id="WP_190299843.1">
    <property type="nucleotide sequence ID" value="NZ_CP061175.1"/>
</dbReference>
<evidence type="ECO:0000313" key="2">
    <source>
        <dbReference type="EMBL" id="QNR70536.1"/>
    </source>
</evidence>
<evidence type="ECO:0000256" key="1">
    <source>
        <dbReference type="SAM" id="MobiDB-lite"/>
    </source>
</evidence>
<reference evidence="2 3" key="1">
    <citation type="submission" date="2020-09" db="EMBL/GenBank/DDBJ databases">
        <title>Characterization of Paenibacillus peoriae strain ZF390 with broad-spectrum antimicrobial activity as a potential biocontrol agent.</title>
        <authorList>
            <person name="Li L."/>
            <person name="Zhao Y."/>
            <person name="Li B."/>
            <person name="Xie X."/>
        </authorList>
    </citation>
    <scope>NUCLEOTIDE SEQUENCE [LARGE SCALE GENOMIC DNA]</scope>
    <source>
        <strain evidence="2 3">ZF390</strain>
        <plasmid evidence="2 3">pPlas3</plasmid>
    </source>
</reference>
<dbReference type="AlphaFoldDB" id="A0A7H0YHH8"/>
<feature type="region of interest" description="Disordered" evidence="1">
    <location>
        <begin position="88"/>
        <end position="132"/>
    </location>
</feature>
<geneLocation type="plasmid" evidence="2 3">
    <name>pPlas3</name>
</geneLocation>
<evidence type="ECO:0000313" key="3">
    <source>
        <dbReference type="Proteomes" id="UP000516384"/>
    </source>
</evidence>
<proteinExistence type="predicted"/>
<keyword evidence="2" id="KW-0614">Plasmid</keyword>
<protein>
    <submittedName>
        <fullName evidence="2">Uncharacterized protein</fullName>
    </submittedName>
</protein>
<accession>A0A7H0YHH8</accession>
<sequence length="132" mass="14923">MSEKNRRELVSWRIGKLPDTDQLNEWVNAQSNVQNSITSLVRHMIEQFGYRDVTQHDIQKSLFQKPIADELRSILSGLKNAPISVAEVGEAPTANNESEPDTDIQTEGETINLKPQKEANDDIYGMIDKTNL</sequence>
<name>A0A7H0YHH8_9BACL</name>
<gene>
    <name evidence="2" type="ORF">IAQ67_29400</name>
</gene>
<dbReference type="EMBL" id="CP061175">
    <property type="protein sequence ID" value="QNR70536.1"/>
    <property type="molecule type" value="Genomic_DNA"/>
</dbReference>
<organism evidence="2 3">
    <name type="scientific">Paenibacillus peoriae</name>
    <dbReference type="NCBI Taxonomy" id="59893"/>
    <lineage>
        <taxon>Bacteria</taxon>
        <taxon>Bacillati</taxon>
        <taxon>Bacillota</taxon>
        <taxon>Bacilli</taxon>
        <taxon>Bacillales</taxon>
        <taxon>Paenibacillaceae</taxon>
        <taxon>Paenibacillus</taxon>
    </lineage>
</organism>
<dbReference type="Proteomes" id="UP000516384">
    <property type="component" value="Plasmid pPlas3"/>
</dbReference>